<keyword evidence="14" id="KW-1185">Reference proteome</keyword>
<gene>
    <name evidence="13" type="ordered locus">HCD_07620</name>
</gene>
<evidence type="ECO:0000256" key="1">
    <source>
        <dbReference type="ARBA" id="ARBA00000213"/>
    </source>
</evidence>
<dbReference type="OrthoDB" id="9804262at2"/>
<evidence type="ECO:0000256" key="8">
    <source>
        <dbReference type="ARBA" id="ARBA00031985"/>
    </source>
</evidence>
<dbReference type="SMART" id="SM00493">
    <property type="entry name" value="TOPRIM"/>
    <property type="match status" value="1"/>
</dbReference>
<dbReference type="GO" id="GO:0003677">
    <property type="term" value="F:DNA binding"/>
    <property type="evidence" value="ECO:0007669"/>
    <property type="project" value="UniProtKB-KW"/>
</dbReference>
<evidence type="ECO:0000256" key="2">
    <source>
        <dbReference type="ARBA" id="ARBA00009446"/>
    </source>
</evidence>
<dbReference type="PROSITE" id="PS50880">
    <property type="entry name" value="TOPRIM"/>
    <property type="match status" value="1"/>
</dbReference>
<dbReference type="InterPro" id="IPR023405">
    <property type="entry name" value="Topo_IA_core_domain"/>
</dbReference>
<dbReference type="GO" id="GO:0003917">
    <property type="term" value="F:DNA topoisomerase type I (single strand cut, ATP-independent) activity"/>
    <property type="evidence" value="ECO:0007669"/>
    <property type="project" value="UniProtKB-EC"/>
</dbReference>
<dbReference type="Gene3D" id="2.70.20.10">
    <property type="entry name" value="Topoisomerase I, domain 3"/>
    <property type="match status" value="1"/>
</dbReference>
<protein>
    <recommendedName>
        <fullName evidence="3">DNA topoisomerase</fullName>
        <ecNumber evidence="3">5.6.2.1</ecNumber>
    </recommendedName>
    <alternativeName>
        <fullName evidence="10">Omega-protein</fullName>
    </alternativeName>
    <alternativeName>
        <fullName evidence="9">Relaxing enzyme</fullName>
    </alternativeName>
    <alternativeName>
        <fullName evidence="7">Swivelase</fullName>
    </alternativeName>
    <alternativeName>
        <fullName evidence="8">Untwisting enzyme</fullName>
    </alternativeName>
</protein>
<accession>I0EU92</accession>
<dbReference type="EC" id="5.6.2.1" evidence="3"/>
<dbReference type="InterPro" id="IPR003602">
    <property type="entry name" value="Topo_IA_DNA-bd_dom"/>
</dbReference>
<sequence length="640" mass="73888">MNNSVIIIESPNKVAKIKEITGAKVFATCGHFMDLKHIEVEKNFSPMFDYKSTDKKQSINRIINECKNKVVYIATDPDREGYAIGYMFYQLIKNLAKEIYRAEFHEITESGINKGLKSALLFSQSNMKFYESFLARRVADMYMGYTLSPYLAKGLNQYPQSAGRVKTPALYLIVKRALEIESFEKLDIKDKMSYQIQAKVLLNNNEVILKHVKDNKEFKFDNKEQAQSFLDDLKQGLGDKVLLNNIETKDTESSPPKPFTTSKLLKSASKSLKLDTKTIQNLAQNLFEAGLITYIRTDSEALSKEYLQEHKEFFESVYPSIYEYREYKAGKNSQAEAHEAVRITHPHAFENIHQVCNEHNITDSKAIGLYQLIFVNTLASQSKNALYESVSMHFKIKMHDFKCSFKNLKFKGFLEILELNKNKQEEQDEKEKELSLNIKDFSPNTLHPLKELFIKDILKTSPKPYLESDFIEVMEKNGIGRPSTYASYLPELISKGHIQINGNKRVIEPTALGKSIVEFFNKDAKSMFILNVDFTKQNEEVLDKIAMGEVGYVEFMELIKEKLGDEISSLYKGIKRENTPENTAKTYQSYPPNEKQLQYAKDIANLLNLKLPKDLERNYKICSEFIDKHKQQAYKARFKK</sequence>
<feature type="domain" description="Toprim" evidence="11">
    <location>
        <begin position="3"/>
        <end position="107"/>
    </location>
</feature>
<dbReference type="CDD" id="cd01028">
    <property type="entry name" value="TOPRIM_TopoIA"/>
    <property type="match status" value="1"/>
</dbReference>
<dbReference type="PANTHER" id="PTHR42785">
    <property type="entry name" value="DNA TOPOISOMERASE, TYPE IA, CORE"/>
    <property type="match status" value="1"/>
</dbReference>
<dbReference type="InterPro" id="IPR003601">
    <property type="entry name" value="Topo_IA_2"/>
</dbReference>
<evidence type="ECO:0000256" key="7">
    <source>
        <dbReference type="ARBA" id="ARBA00030003"/>
    </source>
</evidence>
<dbReference type="InterPro" id="IPR006171">
    <property type="entry name" value="TOPRIM_dom"/>
</dbReference>
<comment type="similarity">
    <text evidence="2">Belongs to the type IA topoisomerase family.</text>
</comment>
<dbReference type="Gene3D" id="1.10.460.10">
    <property type="entry name" value="Topoisomerase I, domain 2"/>
    <property type="match status" value="1"/>
</dbReference>
<feature type="domain" description="Topo IA-type catalytic" evidence="12">
    <location>
        <begin position="126"/>
        <end position="568"/>
    </location>
</feature>
<evidence type="ECO:0000313" key="13">
    <source>
        <dbReference type="EMBL" id="AFI06511.1"/>
    </source>
</evidence>
<dbReference type="CDD" id="cd00186">
    <property type="entry name" value="TOP1Ac"/>
    <property type="match status" value="1"/>
</dbReference>
<evidence type="ECO:0000256" key="5">
    <source>
        <dbReference type="ARBA" id="ARBA00023125"/>
    </source>
</evidence>
<dbReference type="InterPro" id="IPR000380">
    <property type="entry name" value="Topo_IA"/>
</dbReference>
<evidence type="ECO:0000256" key="3">
    <source>
        <dbReference type="ARBA" id="ARBA00012891"/>
    </source>
</evidence>
<keyword evidence="6 13" id="KW-0413">Isomerase</keyword>
<evidence type="ECO:0000259" key="11">
    <source>
        <dbReference type="PROSITE" id="PS50880"/>
    </source>
</evidence>
<dbReference type="STRING" id="1163745.HCD_07620"/>
<reference evidence="13 14" key="1">
    <citation type="journal article" date="2013" name="PLoS ONE">
        <title>Sequence Divergence and Conservation in Genomes ofHelicobacter cetorum Strains from a Dolphin and a Whale.</title>
        <authorList>
            <person name="Kersulyte D."/>
            <person name="Rossi M."/>
            <person name="Berg D.E."/>
        </authorList>
    </citation>
    <scope>NUCLEOTIDE SEQUENCE [LARGE SCALE GENOMIC DNA]</scope>
    <source>
        <strain evidence="13 14">MIT 99-5656</strain>
    </source>
</reference>
<keyword evidence="5" id="KW-0238">DNA-binding</keyword>
<evidence type="ECO:0000259" key="12">
    <source>
        <dbReference type="PROSITE" id="PS52039"/>
    </source>
</evidence>
<dbReference type="PANTHER" id="PTHR42785:SF1">
    <property type="entry name" value="DNA TOPOISOMERASE"/>
    <property type="match status" value="1"/>
</dbReference>
<evidence type="ECO:0000256" key="6">
    <source>
        <dbReference type="ARBA" id="ARBA00023235"/>
    </source>
</evidence>
<dbReference type="Pfam" id="PF01131">
    <property type="entry name" value="Topoisom_bac"/>
    <property type="match status" value="1"/>
</dbReference>
<dbReference type="EMBL" id="CP003481">
    <property type="protein sequence ID" value="AFI06511.1"/>
    <property type="molecule type" value="Genomic_DNA"/>
</dbReference>
<dbReference type="SMART" id="SM00436">
    <property type="entry name" value="TOP1Bc"/>
    <property type="match status" value="1"/>
</dbReference>
<organism evidence="13 14">
    <name type="scientific">Helicobacter cetorum (strain ATCC BAA-540 / CCUG 52418 / MIT 99-5656)</name>
    <dbReference type="NCBI Taxonomy" id="1163745"/>
    <lineage>
        <taxon>Bacteria</taxon>
        <taxon>Pseudomonadati</taxon>
        <taxon>Campylobacterota</taxon>
        <taxon>Epsilonproteobacteria</taxon>
        <taxon>Campylobacterales</taxon>
        <taxon>Helicobacteraceae</taxon>
        <taxon>Helicobacter</taxon>
    </lineage>
</organism>
<dbReference type="SMART" id="SM00437">
    <property type="entry name" value="TOP1Ac"/>
    <property type="match status" value="1"/>
</dbReference>
<evidence type="ECO:0000256" key="10">
    <source>
        <dbReference type="ARBA" id="ARBA00032877"/>
    </source>
</evidence>
<evidence type="ECO:0000256" key="4">
    <source>
        <dbReference type="ARBA" id="ARBA00023029"/>
    </source>
</evidence>
<dbReference type="Proteomes" id="UP000005013">
    <property type="component" value="Chromosome"/>
</dbReference>
<dbReference type="AlphaFoldDB" id="I0EU92"/>
<keyword evidence="4" id="KW-0799">Topoisomerase</keyword>
<evidence type="ECO:0000313" key="14">
    <source>
        <dbReference type="Proteomes" id="UP000005013"/>
    </source>
</evidence>
<dbReference type="InterPro" id="IPR013825">
    <property type="entry name" value="Topo_IA_cen_sub2"/>
</dbReference>
<evidence type="ECO:0000256" key="9">
    <source>
        <dbReference type="ARBA" id="ARBA00032235"/>
    </source>
</evidence>
<dbReference type="PROSITE" id="PS52039">
    <property type="entry name" value="TOPO_IA_2"/>
    <property type="match status" value="1"/>
</dbReference>
<dbReference type="SUPFAM" id="SSF56712">
    <property type="entry name" value="Prokaryotic type I DNA topoisomerase"/>
    <property type="match status" value="1"/>
</dbReference>
<dbReference type="Gene3D" id="1.10.290.10">
    <property type="entry name" value="Topoisomerase I, domain 4"/>
    <property type="match status" value="1"/>
</dbReference>
<dbReference type="RefSeq" id="WP_014659990.1">
    <property type="nucleotide sequence ID" value="NC_017735.1"/>
</dbReference>
<dbReference type="PATRIC" id="fig|1163745.3.peg.1605"/>
<dbReference type="InterPro" id="IPR013824">
    <property type="entry name" value="Topo_IA_cen_sub1"/>
</dbReference>
<dbReference type="eggNOG" id="COG0550">
    <property type="taxonomic scope" value="Bacteria"/>
</dbReference>
<name>I0EU92_HELCM</name>
<dbReference type="PRINTS" id="PR00417">
    <property type="entry name" value="PRTPISMRASEI"/>
</dbReference>
<dbReference type="Pfam" id="PF01751">
    <property type="entry name" value="Toprim"/>
    <property type="match status" value="1"/>
</dbReference>
<proteinExistence type="inferred from homology"/>
<dbReference type="KEGG" id="hcm:HCD_07620"/>
<dbReference type="HOGENOM" id="CLU_002929_4_3_7"/>
<dbReference type="InterPro" id="IPR013497">
    <property type="entry name" value="Topo_IA_cen"/>
</dbReference>
<comment type="catalytic activity">
    <reaction evidence="1">
        <text>ATP-independent breakage of single-stranded DNA, followed by passage and rejoining.</text>
        <dbReference type="EC" id="5.6.2.1"/>
    </reaction>
</comment>
<dbReference type="Gene3D" id="3.40.50.140">
    <property type="match status" value="1"/>
</dbReference>
<dbReference type="GO" id="GO:0006265">
    <property type="term" value="P:DNA topological change"/>
    <property type="evidence" value="ECO:0007669"/>
    <property type="project" value="InterPro"/>
</dbReference>
<dbReference type="InterPro" id="IPR013826">
    <property type="entry name" value="Topo_IA_cen_sub3"/>
</dbReference>